<sequence length="755" mass="82925">MSVSSRNEAEHLVSSAGVKATLASAEMGMLLQQARARASERKLTGSQWRNARSAHQQELEAQYFAKHGRMDAVQAYRRKQELMKIVHRWFKLLDKDQGGFLDMDELEGPLTSAGLVFSRAQLEAMVSAVDADGSGEIDVDELFTVIESGLSEERKPERGGAAAGVKRSDRAPLSPSRSVARFGMPALGPGGVLASPSPSSPQHGGFDVQSPAAARPRGKTFETSDELAAAARAKAEEEALKDEGTSSMLIGRFINTIQSGAMGDPELLDLETLLSSYRRKLLLEGIKQQRIAVARPHKPPPHRVRTVIALEALNAAEEHAQAEAKSAAAAKARRLIRRRARLASPPKRPQGALLDDDGSRRKPPMSFEEAQRAGIVRHGDSSSVASGSEQSFAATPVRTSAGRPSLSSAQPPGRRGDSAQSEQAGSLEASPGVAVPAGGMNKYEVLGIVGEGAYGVVLRCRNRETDDIVAIKKFKEGEDDDIVKKTTLREVKLLRMLRSQPNIVHLHDAFRRRGKLYLVFEYVERNLLEVLEEHPDGLGAEMVRRLVFQLCVAIEWCHRNRVIHRDIKPENLLVNPADKSLKLCDFGFARTVSSKPTDLTDYVATRWYRAPELLLGSTRYDFSVDIWAIGCIMGELADGQPLFPGQNEVDQLYVIQKAMGALIPAHKQLFLRNPRFQGLTFPTMASRGLDHLMSRYARLLPREAIDFQQACLKMDPAKRLSAVGCVTHPWFAGLPEEHGWAPPRPARTLCPARRP</sequence>
<evidence type="ECO:0000256" key="1">
    <source>
        <dbReference type="ARBA" id="ARBA00006485"/>
    </source>
</evidence>
<evidence type="ECO:0000313" key="18">
    <source>
        <dbReference type="Proteomes" id="UP000323011"/>
    </source>
</evidence>
<dbReference type="PROSITE" id="PS50222">
    <property type="entry name" value="EF_HAND_2"/>
    <property type="match status" value="2"/>
</dbReference>
<dbReference type="InterPro" id="IPR011009">
    <property type="entry name" value="Kinase-like_dom_sf"/>
</dbReference>
<dbReference type="PANTHER" id="PTHR24056:SF111">
    <property type="entry name" value="CYCLIN-DEPENDENT KINASE-LIKE 5"/>
    <property type="match status" value="1"/>
</dbReference>
<feature type="region of interest" description="Disordered" evidence="14">
    <location>
        <begin position="339"/>
        <end position="433"/>
    </location>
</feature>
<dbReference type="Proteomes" id="UP000323011">
    <property type="component" value="Unassembled WGS sequence"/>
</dbReference>
<evidence type="ECO:0000259" key="15">
    <source>
        <dbReference type="PROSITE" id="PS50011"/>
    </source>
</evidence>
<dbReference type="Pfam" id="PF13499">
    <property type="entry name" value="EF-hand_7"/>
    <property type="match status" value="1"/>
</dbReference>
<keyword evidence="7 13" id="KW-0067">ATP-binding</keyword>
<evidence type="ECO:0000259" key="16">
    <source>
        <dbReference type="PROSITE" id="PS50222"/>
    </source>
</evidence>
<evidence type="ECO:0000256" key="9">
    <source>
        <dbReference type="ARBA" id="ARBA00038543"/>
    </source>
</evidence>
<dbReference type="InterPro" id="IPR018247">
    <property type="entry name" value="EF_Hand_1_Ca_BS"/>
</dbReference>
<dbReference type="FunFam" id="1.10.510.10:FF:000624">
    <property type="entry name" value="Mitogen-activated protein kinase"/>
    <property type="match status" value="1"/>
</dbReference>
<dbReference type="SMART" id="SM00220">
    <property type="entry name" value="S_TKc"/>
    <property type="match status" value="1"/>
</dbReference>
<dbReference type="InterPro" id="IPR008271">
    <property type="entry name" value="Ser/Thr_kinase_AS"/>
</dbReference>
<dbReference type="SUPFAM" id="SSF47473">
    <property type="entry name" value="EF-hand"/>
    <property type="match status" value="1"/>
</dbReference>
<dbReference type="Gene3D" id="1.10.238.10">
    <property type="entry name" value="EF-hand"/>
    <property type="match status" value="1"/>
</dbReference>
<evidence type="ECO:0000256" key="4">
    <source>
        <dbReference type="ARBA" id="ARBA00022741"/>
    </source>
</evidence>
<dbReference type="InterPro" id="IPR000719">
    <property type="entry name" value="Prot_kinase_dom"/>
</dbReference>
<dbReference type="PROSITE" id="PS00107">
    <property type="entry name" value="PROTEIN_KINASE_ATP"/>
    <property type="match status" value="1"/>
</dbReference>
<dbReference type="EMBL" id="VLTN01000023">
    <property type="protein sequence ID" value="KAA0152110.1"/>
    <property type="molecule type" value="Genomic_DNA"/>
</dbReference>
<evidence type="ECO:0000256" key="10">
    <source>
        <dbReference type="ARBA" id="ARBA00039612"/>
    </source>
</evidence>
<evidence type="ECO:0000256" key="12">
    <source>
        <dbReference type="ARBA" id="ARBA00042858"/>
    </source>
</evidence>
<evidence type="ECO:0000256" key="14">
    <source>
        <dbReference type="SAM" id="MobiDB-lite"/>
    </source>
</evidence>
<dbReference type="GO" id="GO:0004674">
    <property type="term" value="F:protein serine/threonine kinase activity"/>
    <property type="evidence" value="ECO:0007669"/>
    <property type="project" value="UniProtKB-KW"/>
</dbReference>
<dbReference type="InterPro" id="IPR050108">
    <property type="entry name" value="CDK"/>
</dbReference>
<gene>
    <name evidence="17" type="ORF">FNF29_04224</name>
</gene>
<keyword evidence="18" id="KW-1185">Reference proteome</keyword>
<dbReference type="SMART" id="SM00054">
    <property type="entry name" value="EFh"/>
    <property type="match status" value="2"/>
</dbReference>
<comment type="similarity">
    <text evidence="1">Belongs to the protein kinase superfamily. CMGC Ser/Thr protein kinase family. CDC2/CDKX subfamily.</text>
</comment>
<comment type="caution">
    <text evidence="17">The sequence shown here is derived from an EMBL/GenBank/DDBJ whole genome shotgun (WGS) entry which is preliminary data.</text>
</comment>
<dbReference type="InterPro" id="IPR017441">
    <property type="entry name" value="Protein_kinase_ATP_BS"/>
</dbReference>
<keyword evidence="5" id="KW-0418">Kinase</keyword>
<evidence type="ECO:0000256" key="2">
    <source>
        <dbReference type="ARBA" id="ARBA00022527"/>
    </source>
</evidence>
<feature type="binding site" evidence="13">
    <location>
        <position position="473"/>
    </location>
    <ligand>
        <name>ATP</name>
        <dbReference type="ChEBI" id="CHEBI:30616"/>
    </ligand>
</feature>
<name>A0A5A8CJ01_CAFRO</name>
<dbReference type="PROSITE" id="PS50011">
    <property type="entry name" value="PROTEIN_KINASE_DOM"/>
    <property type="match status" value="1"/>
</dbReference>
<feature type="region of interest" description="Disordered" evidence="14">
    <location>
        <begin position="151"/>
        <end position="177"/>
    </location>
</feature>
<dbReference type="FunFam" id="3.30.200.20:FF:001093">
    <property type="entry name" value="Cyclin-dependent kinase-like 5"/>
    <property type="match status" value="1"/>
</dbReference>
<reference evidence="17 18" key="1">
    <citation type="submission" date="2019-07" db="EMBL/GenBank/DDBJ databases">
        <title>Genomes of Cafeteria roenbergensis.</title>
        <authorList>
            <person name="Fischer M.G."/>
            <person name="Hackl T."/>
            <person name="Roman M."/>
        </authorList>
    </citation>
    <scope>NUCLEOTIDE SEQUENCE [LARGE SCALE GENOMIC DNA]</scope>
    <source>
        <strain evidence="17 18">BVI</strain>
    </source>
</reference>
<dbReference type="GO" id="GO:0005509">
    <property type="term" value="F:calcium ion binding"/>
    <property type="evidence" value="ECO:0007669"/>
    <property type="project" value="InterPro"/>
</dbReference>
<evidence type="ECO:0000256" key="11">
    <source>
        <dbReference type="ARBA" id="ARBA00041902"/>
    </source>
</evidence>
<proteinExistence type="inferred from homology"/>
<dbReference type="CDD" id="cd00051">
    <property type="entry name" value="EFh"/>
    <property type="match status" value="1"/>
</dbReference>
<evidence type="ECO:0000256" key="5">
    <source>
        <dbReference type="ARBA" id="ARBA00022777"/>
    </source>
</evidence>
<feature type="domain" description="EF-hand" evidence="16">
    <location>
        <begin position="81"/>
        <end position="116"/>
    </location>
</feature>
<evidence type="ECO:0000313" key="17">
    <source>
        <dbReference type="EMBL" id="KAA0152110.1"/>
    </source>
</evidence>
<protein>
    <recommendedName>
        <fullName evidence="10">Cyclin-dependent kinase 2 homolog</fullName>
    </recommendedName>
    <alternativeName>
        <fullName evidence="11">Cell division control protein 2 homolog</fullName>
    </alternativeName>
    <alternativeName>
        <fullName evidence="12">cdc2-related kinase 2</fullName>
    </alternativeName>
</protein>
<dbReference type="Pfam" id="PF00069">
    <property type="entry name" value="Pkinase"/>
    <property type="match status" value="1"/>
</dbReference>
<dbReference type="Gene3D" id="1.10.510.10">
    <property type="entry name" value="Transferase(Phosphotransferase) domain 1"/>
    <property type="match status" value="1"/>
</dbReference>
<feature type="domain" description="Protein kinase" evidence="15">
    <location>
        <begin position="443"/>
        <end position="731"/>
    </location>
</feature>
<evidence type="ECO:0000256" key="8">
    <source>
        <dbReference type="ARBA" id="ARBA00024334"/>
    </source>
</evidence>
<dbReference type="PANTHER" id="PTHR24056">
    <property type="entry name" value="CELL DIVISION PROTEIN KINASE"/>
    <property type="match status" value="1"/>
</dbReference>
<evidence type="ECO:0000256" key="6">
    <source>
        <dbReference type="ARBA" id="ARBA00022837"/>
    </source>
</evidence>
<dbReference type="InterPro" id="IPR002048">
    <property type="entry name" value="EF_hand_dom"/>
</dbReference>
<evidence type="ECO:0000256" key="3">
    <source>
        <dbReference type="ARBA" id="ARBA00022679"/>
    </source>
</evidence>
<keyword evidence="6" id="KW-0106">Calcium</keyword>
<dbReference type="PROSITE" id="PS00108">
    <property type="entry name" value="PROTEIN_KINASE_ST"/>
    <property type="match status" value="1"/>
</dbReference>
<keyword evidence="4 13" id="KW-0547">Nucleotide-binding</keyword>
<dbReference type="CDD" id="cd07833">
    <property type="entry name" value="STKc_CDKL"/>
    <property type="match status" value="1"/>
</dbReference>
<feature type="compositionally biased region" description="Polar residues" evidence="14">
    <location>
        <begin position="381"/>
        <end position="393"/>
    </location>
</feature>
<feature type="region of interest" description="Disordered" evidence="14">
    <location>
        <begin position="189"/>
        <end position="221"/>
    </location>
</feature>
<evidence type="ECO:0000256" key="7">
    <source>
        <dbReference type="ARBA" id="ARBA00022840"/>
    </source>
</evidence>
<dbReference type="AlphaFoldDB" id="A0A5A8CJ01"/>
<keyword evidence="3" id="KW-0808">Transferase</keyword>
<dbReference type="GO" id="GO:0005524">
    <property type="term" value="F:ATP binding"/>
    <property type="evidence" value="ECO:0007669"/>
    <property type="project" value="UniProtKB-UniRule"/>
</dbReference>
<dbReference type="Gene3D" id="3.30.200.20">
    <property type="entry name" value="Phosphorylase Kinase, domain 1"/>
    <property type="match status" value="1"/>
</dbReference>
<comment type="subunit">
    <text evidence="9">May form a complex composed of at least the catalytic subunit CRK2 and a cyclin.</text>
</comment>
<evidence type="ECO:0000256" key="13">
    <source>
        <dbReference type="PROSITE-ProRule" id="PRU10141"/>
    </source>
</evidence>
<dbReference type="InterPro" id="IPR011992">
    <property type="entry name" value="EF-hand-dom_pair"/>
</dbReference>
<dbReference type="PROSITE" id="PS00018">
    <property type="entry name" value="EF_HAND_1"/>
    <property type="match status" value="2"/>
</dbReference>
<feature type="domain" description="EF-hand" evidence="16">
    <location>
        <begin position="117"/>
        <end position="152"/>
    </location>
</feature>
<comment type="similarity">
    <text evidence="8">Belongs to the protein kinase superfamily. Ser/Thr protein kinase family. CDPK subfamily.</text>
</comment>
<accession>A0A5A8CJ01</accession>
<dbReference type="GO" id="GO:0005634">
    <property type="term" value="C:nucleus"/>
    <property type="evidence" value="ECO:0007669"/>
    <property type="project" value="TreeGrafter"/>
</dbReference>
<dbReference type="SUPFAM" id="SSF56112">
    <property type="entry name" value="Protein kinase-like (PK-like)"/>
    <property type="match status" value="1"/>
</dbReference>
<organism evidence="17 18">
    <name type="scientific">Cafeteria roenbergensis</name>
    <name type="common">Marine flagellate</name>
    <dbReference type="NCBI Taxonomy" id="33653"/>
    <lineage>
        <taxon>Eukaryota</taxon>
        <taxon>Sar</taxon>
        <taxon>Stramenopiles</taxon>
        <taxon>Bigyra</taxon>
        <taxon>Opalozoa</taxon>
        <taxon>Bicosoecida</taxon>
        <taxon>Cafeteriaceae</taxon>
        <taxon>Cafeteria</taxon>
    </lineage>
</organism>
<keyword evidence="2" id="KW-0723">Serine/threonine-protein kinase</keyword>